<dbReference type="Proteomes" id="UP000036097">
    <property type="component" value="Unassembled WGS sequence"/>
</dbReference>
<reference evidence="1 2" key="1">
    <citation type="submission" date="2015-05" db="EMBL/GenBank/DDBJ databases">
        <title>Photobacterium galathea sp. nov.</title>
        <authorList>
            <person name="Machado H."/>
            <person name="Gram L."/>
        </authorList>
    </citation>
    <scope>NUCLEOTIDE SEQUENCE [LARGE SCALE GENOMIC DNA]</scope>
    <source>
        <strain evidence="1 2">CGMCC 1.12159</strain>
    </source>
</reference>
<keyword evidence="2" id="KW-1185">Reference proteome</keyword>
<name>A0A0J1GZS5_9GAMM</name>
<proteinExistence type="predicted"/>
<dbReference type="AlphaFoldDB" id="A0A0J1GZS5"/>
<protein>
    <submittedName>
        <fullName evidence="1">Uncharacterized protein</fullName>
    </submittedName>
</protein>
<dbReference type="EMBL" id="LDOT01000016">
    <property type="protein sequence ID" value="KLV05123.1"/>
    <property type="molecule type" value="Genomic_DNA"/>
</dbReference>
<evidence type="ECO:0000313" key="1">
    <source>
        <dbReference type="EMBL" id="KLV05123.1"/>
    </source>
</evidence>
<evidence type="ECO:0000313" key="2">
    <source>
        <dbReference type="Proteomes" id="UP000036097"/>
    </source>
</evidence>
<organism evidence="1 2">
    <name type="scientific">Photobacterium aquae</name>
    <dbReference type="NCBI Taxonomy" id="1195763"/>
    <lineage>
        <taxon>Bacteria</taxon>
        <taxon>Pseudomonadati</taxon>
        <taxon>Pseudomonadota</taxon>
        <taxon>Gammaproteobacteria</taxon>
        <taxon>Vibrionales</taxon>
        <taxon>Vibrionaceae</taxon>
        <taxon>Photobacterium</taxon>
    </lineage>
</organism>
<gene>
    <name evidence="1" type="ORF">ABT56_13105</name>
</gene>
<dbReference type="PATRIC" id="fig|1195763.3.peg.2775"/>
<accession>A0A0J1GZS5</accession>
<sequence length="141" mass="16243">MAAGDDVYREAQARLHRILGSYLSMYAWKSGADCVVIQREELLEFLELTRMKNVRVDWIKEDLKHLFRYAKTTVYSDSGNYAELYLSRTKFPKGICDEPLKTEQRIEKFKAHGLKLVDVSLPSEHELVSKMALILTGIGNM</sequence>
<comment type="caution">
    <text evidence="1">The sequence shown here is derived from an EMBL/GenBank/DDBJ whole genome shotgun (WGS) entry which is preliminary data.</text>
</comment>